<dbReference type="STRING" id="1120989.SAMN02745227_00341"/>
<sequence>MGEIYLVCEPHANFFMEERLSKMGVEVTRTIYLADWFDVHIIKELNPLARDKGYLDITKGYLGHMIGGHGLETVAHTLKAKEDNYDGVIQIYPFTCAPEIMAQGIIHKISGDKAIPVITFSIDEHSAEAGIQTRLEAFIDLLIQRKKEKEGKMVYG</sequence>
<dbReference type="Proteomes" id="UP000243547">
    <property type="component" value="Unassembled WGS sequence"/>
</dbReference>
<dbReference type="EMBL" id="FRAI01000005">
    <property type="protein sequence ID" value="SHJ65241.1"/>
    <property type="molecule type" value="Genomic_DNA"/>
</dbReference>
<reference evidence="2" key="1">
    <citation type="submission" date="2016-11" db="EMBL/GenBank/DDBJ databases">
        <authorList>
            <person name="Varghese N."/>
            <person name="Submissions S."/>
        </authorList>
    </citation>
    <scope>NUCLEOTIDE SEQUENCE [LARGE SCALE GENOMIC DNA]</scope>
    <source>
        <strain evidence="2">DSM 14826</strain>
    </source>
</reference>
<evidence type="ECO:0000313" key="2">
    <source>
        <dbReference type="Proteomes" id="UP000243547"/>
    </source>
</evidence>
<gene>
    <name evidence="1" type="ORF">SAMN02745227_00341</name>
</gene>
<accession>A0A1M6L1X4</accession>
<dbReference type="AlphaFoldDB" id="A0A1M6L1X4"/>
<proteinExistence type="predicted"/>
<evidence type="ECO:0000313" key="1">
    <source>
        <dbReference type="EMBL" id="SHJ65241.1"/>
    </source>
</evidence>
<name>A0A1M6L1X4_9FIRM</name>
<keyword evidence="2" id="KW-1185">Reference proteome</keyword>
<dbReference type="Gene3D" id="3.40.50.11900">
    <property type="match status" value="1"/>
</dbReference>
<dbReference type="OrthoDB" id="9780120at2"/>
<organism evidence="1 2">
    <name type="scientific">Anaerobranca californiensis DSM 14826</name>
    <dbReference type="NCBI Taxonomy" id="1120989"/>
    <lineage>
        <taxon>Bacteria</taxon>
        <taxon>Bacillati</taxon>
        <taxon>Bacillota</taxon>
        <taxon>Clostridia</taxon>
        <taxon>Eubacteriales</taxon>
        <taxon>Proteinivoracaceae</taxon>
        <taxon>Anaerobranca</taxon>
    </lineage>
</organism>
<protein>
    <submittedName>
        <fullName evidence="1">2-hydroxyglutaryl-CoA dehydratase, D-component</fullName>
    </submittedName>
</protein>
<dbReference type="RefSeq" id="WP_084672341.1">
    <property type="nucleotide sequence ID" value="NZ_FRAI01000005.1"/>
</dbReference>